<evidence type="ECO:0000313" key="2">
    <source>
        <dbReference type="EMBL" id="EXX53954.1"/>
    </source>
</evidence>
<feature type="region of interest" description="Disordered" evidence="1">
    <location>
        <begin position="1"/>
        <end position="23"/>
    </location>
</feature>
<comment type="caution">
    <text evidence="2">The sequence shown here is derived from an EMBL/GenBank/DDBJ whole genome shotgun (WGS) entry which is preliminary data.</text>
</comment>
<sequence>MLTGPEYEFSKRPTHTPSPSIPDSNCHLVGSLILVIGQKESMFLKIWATGDSISRIYDTLFYAERMQSSDLKSPSTSI</sequence>
<dbReference type="HOGENOM" id="CLU_2623314_0_0_1"/>
<dbReference type="EMBL" id="JEMT01028692">
    <property type="protein sequence ID" value="EXX53954.1"/>
    <property type="molecule type" value="Genomic_DNA"/>
</dbReference>
<protein>
    <submittedName>
        <fullName evidence="2">Uncharacterized protein</fullName>
    </submittedName>
</protein>
<name>A0A015JG77_RHIIW</name>
<reference evidence="2 3" key="1">
    <citation type="submission" date="2014-02" db="EMBL/GenBank/DDBJ databases">
        <title>Single nucleus genome sequencing reveals high similarity among nuclei of an endomycorrhizal fungus.</title>
        <authorList>
            <person name="Lin K."/>
            <person name="Geurts R."/>
            <person name="Zhang Z."/>
            <person name="Limpens E."/>
            <person name="Saunders D.G."/>
            <person name="Mu D."/>
            <person name="Pang E."/>
            <person name="Cao H."/>
            <person name="Cha H."/>
            <person name="Lin T."/>
            <person name="Zhou Q."/>
            <person name="Shang Y."/>
            <person name="Li Y."/>
            <person name="Ivanov S."/>
            <person name="Sharma T."/>
            <person name="Velzen R.V."/>
            <person name="Ruijter N.D."/>
            <person name="Aanen D.K."/>
            <person name="Win J."/>
            <person name="Kamoun S."/>
            <person name="Bisseling T."/>
            <person name="Huang S."/>
        </authorList>
    </citation>
    <scope>NUCLEOTIDE SEQUENCE [LARGE SCALE GENOMIC DNA]</scope>
    <source>
        <strain evidence="3">DAOM197198w</strain>
    </source>
</reference>
<evidence type="ECO:0000313" key="3">
    <source>
        <dbReference type="Proteomes" id="UP000022910"/>
    </source>
</evidence>
<keyword evidence="3" id="KW-1185">Reference proteome</keyword>
<proteinExistence type="predicted"/>
<organism evidence="2 3">
    <name type="scientific">Rhizophagus irregularis (strain DAOM 197198w)</name>
    <name type="common">Glomus intraradices</name>
    <dbReference type="NCBI Taxonomy" id="1432141"/>
    <lineage>
        <taxon>Eukaryota</taxon>
        <taxon>Fungi</taxon>
        <taxon>Fungi incertae sedis</taxon>
        <taxon>Mucoromycota</taxon>
        <taxon>Glomeromycotina</taxon>
        <taxon>Glomeromycetes</taxon>
        <taxon>Glomerales</taxon>
        <taxon>Glomeraceae</taxon>
        <taxon>Rhizophagus</taxon>
    </lineage>
</organism>
<gene>
    <name evidence="2" type="ORF">RirG_239110</name>
</gene>
<evidence type="ECO:0000256" key="1">
    <source>
        <dbReference type="SAM" id="MobiDB-lite"/>
    </source>
</evidence>
<dbReference type="Proteomes" id="UP000022910">
    <property type="component" value="Unassembled WGS sequence"/>
</dbReference>
<accession>A0A015JG77</accession>
<dbReference type="AlphaFoldDB" id="A0A015JG77"/>